<feature type="compositionally biased region" description="Polar residues" evidence="1">
    <location>
        <begin position="129"/>
        <end position="142"/>
    </location>
</feature>
<evidence type="ECO:0000313" key="3">
    <source>
        <dbReference type="Proteomes" id="UP001237642"/>
    </source>
</evidence>
<comment type="caution">
    <text evidence="2">The sequence shown here is derived from an EMBL/GenBank/DDBJ whole genome shotgun (WGS) entry which is preliminary data.</text>
</comment>
<dbReference type="PANTHER" id="PTHR34120:SF2">
    <property type="entry name" value="OS01G0860900 PROTEIN"/>
    <property type="match status" value="1"/>
</dbReference>
<feature type="region of interest" description="Disordered" evidence="1">
    <location>
        <begin position="120"/>
        <end position="143"/>
    </location>
</feature>
<accession>A0AAD8IR86</accession>
<dbReference type="PANTHER" id="PTHR34120">
    <property type="entry name" value="EXPRESSED PROTEIN"/>
    <property type="match status" value="1"/>
</dbReference>
<protein>
    <submittedName>
        <fullName evidence="2">Serine/arginine-rich SC35-like splicing factor</fullName>
    </submittedName>
</protein>
<evidence type="ECO:0000313" key="2">
    <source>
        <dbReference type="EMBL" id="KAK1389654.1"/>
    </source>
</evidence>
<evidence type="ECO:0000256" key="1">
    <source>
        <dbReference type="SAM" id="MobiDB-lite"/>
    </source>
</evidence>
<feature type="compositionally biased region" description="Low complexity" evidence="1">
    <location>
        <begin position="73"/>
        <end position="87"/>
    </location>
</feature>
<organism evidence="2 3">
    <name type="scientific">Heracleum sosnowskyi</name>
    <dbReference type="NCBI Taxonomy" id="360622"/>
    <lineage>
        <taxon>Eukaryota</taxon>
        <taxon>Viridiplantae</taxon>
        <taxon>Streptophyta</taxon>
        <taxon>Embryophyta</taxon>
        <taxon>Tracheophyta</taxon>
        <taxon>Spermatophyta</taxon>
        <taxon>Magnoliopsida</taxon>
        <taxon>eudicotyledons</taxon>
        <taxon>Gunneridae</taxon>
        <taxon>Pentapetalae</taxon>
        <taxon>asterids</taxon>
        <taxon>campanulids</taxon>
        <taxon>Apiales</taxon>
        <taxon>Apiaceae</taxon>
        <taxon>Apioideae</taxon>
        <taxon>apioid superclade</taxon>
        <taxon>Tordylieae</taxon>
        <taxon>Tordyliinae</taxon>
        <taxon>Heracleum</taxon>
    </lineage>
</organism>
<dbReference type="Proteomes" id="UP001237642">
    <property type="component" value="Unassembled WGS sequence"/>
</dbReference>
<reference evidence="2" key="2">
    <citation type="submission" date="2023-05" db="EMBL/GenBank/DDBJ databases">
        <authorList>
            <person name="Schelkunov M.I."/>
        </authorList>
    </citation>
    <scope>NUCLEOTIDE SEQUENCE</scope>
    <source>
        <strain evidence="2">Hsosn_3</strain>
        <tissue evidence="2">Leaf</tissue>
    </source>
</reference>
<feature type="region of interest" description="Disordered" evidence="1">
    <location>
        <begin position="66"/>
        <end position="90"/>
    </location>
</feature>
<reference evidence="2" key="1">
    <citation type="submission" date="2023-02" db="EMBL/GenBank/DDBJ databases">
        <title>Genome of toxic invasive species Heracleum sosnowskyi carries increased number of genes despite the absence of recent whole-genome duplications.</title>
        <authorList>
            <person name="Schelkunov M."/>
            <person name="Shtratnikova V."/>
            <person name="Makarenko M."/>
            <person name="Klepikova A."/>
            <person name="Omelchenko D."/>
            <person name="Novikova G."/>
            <person name="Obukhova E."/>
            <person name="Bogdanov V."/>
            <person name="Penin A."/>
            <person name="Logacheva M."/>
        </authorList>
    </citation>
    <scope>NUCLEOTIDE SEQUENCE</scope>
    <source>
        <strain evidence="2">Hsosn_3</strain>
        <tissue evidence="2">Leaf</tissue>
    </source>
</reference>
<dbReference type="EMBL" id="JAUIZM010000004">
    <property type="protein sequence ID" value="KAK1389654.1"/>
    <property type="molecule type" value="Genomic_DNA"/>
</dbReference>
<sequence>MPSVNLESAFASFRTTSGRRVACEPLDGDDHSTIVAADALPESFWISKDAEFDWVDRNAFLERKESTRGNTMSSTQSNSNSQRFSQNLKSKSKTAALIGLPKTQTNSFCEKRRCKNIRLFPPKRPESVGKSTAQMNEPSSPKVSCIGRVRSKRYCRKPEKKGEKPVVRSEPDREEKRIGFCGGFLSVFRSERRRCDGVVVKGDDLSVKSSCHRRKNTSKRCENIIVSDEPVVEPAGLGGMKRFVSGRRTESWGEVE</sequence>
<name>A0AAD8IR86_9APIA</name>
<proteinExistence type="predicted"/>
<keyword evidence="3" id="KW-1185">Reference proteome</keyword>
<gene>
    <name evidence="2" type="ORF">POM88_017832</name>
</gene>
<dbReference type="AlphaFoldDB" id="A0AAD8IR86"/>